<gene>
    <name evidence="1" type="ORF">DPMN_071986</name>
</gene>
<organism evidence="1 2">
    <name type="scientific">Dreissena polymorpha</name>
    <name type="common">Zebra mussel</name>
    <name type="synonym">Mytilus polymorpha</name>
    <dbReference type="NCBI Taxonomy" id="45954"/>
    <lineage>
        <taxon>Eukaryota</taxon>
        <taxon>Metazoa</taxon>
        <taxon>Spiralia</taxon>
        <taxon>Lophotrochozoa</taxon>
        <taxon>Mollusca</taxon>
        <taxon>Bivalvia</taxon>
        <taxon>Autobranchia</taxon>
        <taxon>Heteroconchia</taxon>
        <taxon>Euheterodonta</taxon>
        <taxon>Imparidentia</taxon>
        <taxon>Neoheterodontei</taxon>
        <taxon>Myida</taxon>
        <taxon>Dreissenoidea</taxon>
        <taxon>Dreissenidae</taxon>
        <taxon>Dreissena</taxon>
    </lineage>
</organism>
<proteinExistence type="predicted"/>
<dbReference type="AlphaFoldDB" id="A0A9D4BWM4"/>
<sequence length="113" mass="12430">MDLYNAESNAILSPPTYPTSLNNYSQPVPEHRLQQSVLSSVNQEHGFQHMSTASYVAYSVAHAQGNQTGGQRTGLNILSAAAPINKKWENSSSVYMFSVQKFSKKKDTFDVCG</sequence>
<accession>A0A9D4BWM4</accession>
<name>A0A9D4BWM4_DREPO</name>
<dbReference type="Proteomes" id="UP000828390">
    <property type="component" value="Unassembled WGS sequence"/>
</dbReference>
<evidence type="ECO:0000313" key="1">
    <source>
        <dbReference type="EMBL" id="KAH3712292.1"/>
    </source>
</evidence>
<protein>
    <submittedName>
        <fullName evidence="1">Uncharacterized protein</fullName>
    </submittedName>
</protein>
<evidence type="ECO:0000313" key="2">
    <source>
        <dbReference type="Proteomes" id="UP000828390"/>
    </source>
</evidence>
<keyword evidence="2" id="KW-1185">Reference proteome</keyword>
<reference evidence="1" key="2">
    <citation type="submission" date="2020-11" db="EMBL/GenBank/DDBJ databases">
        <authorList>
            <person name="McCartney M.A."/>
            <person name="Auch B."/>
            <person name="Kono T."/>
            <person name="Mallez S."/>
            <person name="Becker A."/>
            <person name="Gohl D.M."/>
            <person name="Silverstein K.A.T."/>
            <person name="Koren S."/>
            <person name="Bechman K.B."/>
            <person name="Herman A."/>
            <person name="Abrahante J.E."/>
            <person name="Garbe J."/>
        </authorList>
    </citation>
    <scope>NUCLEOTIDE SEQUENCE</scope>
    <source>
        <strain evidence="1">Duluth1</strain>
        <tissue evidence="1">Whole animal</tissue>
    </source>
</reference>
<reference evidence="1" key="1">
    <citation type="journal article" date="2019" name="bioRxiv">
        <title>The Genome of the Zebra Mussel, Dreissena polymorpha: A Resource for Invasive Species Research.</title>
        <authorList>
            <person name="McCartney M.A."/>
            <person name="Auch B."/>
            <person name="Kono T."/>
            <person name="Mallez S."/>
            <person name="Zhang Y."/>
            <person name="Obille A."/>
            <person name="Becker A."/>
            <person name="Abrahante J.E."/>
            <person name="Garbe J."/>
            <person name="Badalamenti J.P."/>
            <person name="Herman A."/>
            <person name="Mangelson H."/>
            <person name="Liachko I."/>
            <person name="Sullivan S."/>
            <person name="Sone E.D."/>
            <person name="Koren S."/>
            <person name="Silverstein K.A.T."/>
            <person name="Beckman K.B."/>
            <person name="Gohl D.M."/>
        </authorList>
    </citation>
    <scope>NUCLEOTIDE SEQUENCE</scope>
    <source>
        <strain evidence="1">Duluth1</strain>
        <tissue evidence="1">Whole animal</tissue>
    </source>
</reference>
<dbReference type="EMBL" id="JAIWYP010000014">
    <property type="protein sequence ID" value="KAH3712292.1"/>
    <property type="molecule type" value="Genomic_DNA"/>
</dbReference>
<comment type="caution">
    <text evidence="1">The sequence shown here is derived from an EMBL/GenBank/DDBJ whole genome shotgun (WGS) entry which is preliminary data.</text>
</comment>